<proteinExistence type="predicted"/>
<sequence>MSCCFIIIPGGSSTLHRVSIAGIYLTIVSCTTLKSAYFCLNG</sequence>
<dbReference type="AlphaFoldDB" id="A0A2P2PAQ9"/>
<dbReference type="EMBL" id="GGEC01071360">
    <property type="protein sequence ID" value="MBX51844.1"/>
    <property type="molecule type" value="Transcribed_RNA"/>
</dbReference>
<protein>
    <submittedName>
        <fullName evidence="1">Uncharacterized protein</fullName>
    </submittedName>
</protein>
<name>A0A2P2PAQ9_RHIMU</name>
<organism evidence="1">
    <name type="scientific">Rhizophora mucronata</name>
    <name type="common">Asiatic mangrove</name>
    <dbReference type="NCBI Taxonomy" id="61149"/>
    <lineage>
        <taxon>Eukaryota</taxon>
        <taxon>Viridiplantae</taxon>
        <taxon>Streptophyta</taxon>
        <taxon>Embryophyta</taxon>
        <taxon>Tracheophyta</taxon>
        <taxon>Spermatophyta</taxon>
        <taxon>Magnoliopsida</taxon>
        <taxon>eudicotyledons</taxon>
        <taxon>Gunneridae</taxon>
        <taxon>Pentapetalae</taxon>
        <taxon>rosids</taxon>
        <taxon>fabids</taxon>
        <taxon>Malpighiales</taxon>
        <taxon>Rhizophoraceae</taxon>
        <taxon>Rhizophora</taxon>
    </lineage>
</organism>
<reference evidence="1" key="1">
    <citation type="submission" date="2018-02" db="EMBL/GenBank/DDBJ databases">
        <title>Rhizophora mucronata_Transcriptome.</title>
        <authorList>
            <person name="Meera S.P."/>
            <person name="Sreeshan A."/>
            <person name="Augustine A."/>
        </authorList>
    </citation>
    <scope>NUCLEOTIDE SEQUENCE</scope>
    <source>
        <tissue evidence="1">Leaf</tissue>
    </source>
</reference>
<accession>A0A2P2PAQ9</accession>
<evidence type="ECO:0000313" key="1">
    <source>
        <dbReference type="EMBL" id="MBX51844.1"/>
    </source>
</evidence>